<proteinExistence type="predicted"/>
<gene>
    <name evidence="3" type="ORF">QQX98_013206</name>
</gene>
<dbReference type="PANTHER" id="PTHR47784">
    <property type="entry name" value="STEROL UPTAKE CONTROL PROTEIN 2"/>
    <property type="match status" value="1"/>
</dbReference>
<accession>A0ABR1GGZ3</accession>
<name>A0ABR1GGZ3_9HYPO</name>
<dbReference type="Proteomes" id="UP001498476">
    <property type="component" value="Unassembled WGS sequence"/>
</dbReference>
<evidence type="ECO:0000313" key="4">
    <source>
        <dbReference type="Proteomes" id="UP001498476"/>
    </source>
</evidence>
<feature type="region of interest" description="Disordered" evidence="2">
    <location>
        <begin position="1"/>
        <end position="57"/>
    </location>
</feature>
<dbReference type="PANTHER" id="PTHR47784:SF5">
    <property type="entry name" value="STEROL UPTAKE CONTROL PROTEIN 2"/>
    <property type="match status" value="1"/>
</dbReference>
<keyword evidence="1" id="KW-0539">Nucleus</keyword>
<feature type="compositionally biased region" description="Polar residues" evidence="2">
    <location>
        <begin position="1"/>
        <end position="20"/>
    </location>
</feature>
<protein>
    <submittedName>
        <fullName evidence="3">Uncharacterized protein</fullName>
    </submittedName>
</protein>
<organism evidence="3 4">
    <name type="scientific">Neonectria punicea</name>
    <dbReference type="NCBI Taxonomy" id="979145"/>
    <lineage>
        <taxon>Eukaryota</taxon>
        <taxon>Fungi</taxon>
        <taxon>Dikarya</taxon>
        <taxon>Ascomycota</taxon>
        <taxon>Pezizomycotina</taxon>
        <taxon>Sordariomycetes</taxon>
        <taxon>Hypocreomycetidae</taxon>
        <taxon>Hypocreales</taxon>
        <taxon>Nectriaceae</taxon>
        <taxon>Neonectria</taxon>
    </lineage>
</organism>
<evidence type="ECO:0000313" key="3">
    <source>
        <dbReference type="EMBL" id="KAK7394009.1"/>
    </source>
</evidence>
<dbReference type="InterPro" id="IPR021858">
    <property type="entry name" value="Fun_TF"/>
</dbReference>
<dbReference type="Pfam" id="PF11951">
    <property type="entry name" value="Fungal_trans_2"/>
    <property type="match status" value="1"/>
</dbReference>
<dbReference type="InterPro" id="IPR053157">
    <property type="entry name" value="Sterol_Uptake_Regulator"/>
</dbReference>
<sequence>MPQPNAARSPSLTPSDSASAVTAAKDSSPHFRNNTNINMPPATATAASTPSDPAWSNPSLSLASDPFPYFDKFVTGPGSLDQSPWLTDLELMHHYTSSTYMTLPRASYLHQIWQIEIPKLAMSHAYLLHQVLAVAAHHQSRLQPERYSHYSICASLHQNRAIAGLRTALAHINEDTCHQLFVASSLLSISAFAAFSSYGGVDEHPRIDDFLDVAQLVRGMSRILDAYTDLLAAGRLGKLFLTEDTTRPATPVLAAIVEQLRQLEIPDMVHPATASVCRECIAGIITWVGNAVLSTDAPDLRVCVSFAICLTEDFIDLVRQRHPVALLIISHYCVILHYTGQDHWYLRGWGSSLLDDIATNIDPRWHKQLEWPMRIVENGAM</sequence>
<comment type="caution">
    <text evidence="3">The sequence shown here is derived from an EMBL/GenBank/DDBJ whole genome shotgun (WGS) entry which is preliminary data.</text>
</comment>
<evidence type="ECO:0000256" key="2">
    <source>
        <dbReference type="SAM" id="MobiDB-lite"/>
    </source>
</evidence>
<feature type="compositionally biased region" description="Low complexity" evidence="2">
    <location>
        <begin position="40"/>
        <end position="56"/>
    </location>
</feature>
<dbReference type="EMBL" id="JAZAVJ010000535">
    <property type="protein sequence ID" value="KAK7394009.1"/>
    <property type="molecule type" value="Genomic_DNA"/>
</dbReference>
<keyword evidence="4" id="KW-1185">Reference proteome</keyword>
<reference evidence="3 4" key="1">
    <citation type="journal article" date="2025" name="Microbiol. Resour. Announc.">
        <title>Draft genome sequences for Neonectria magnoliae and Neonectria punicea, canker pathogens of Liriodendron tulipifera and Acer saccharum in West Virginia.</title>
        <authorList>
            <person name="Petronek H.M."/>
            <person name="Kasson M.T."/>
            <person name="Metheny A.M."/>
            <person name="Stauder C.M."/>
            <person name="Lovett B."/>
            <person name="Lynch S.C."/>
            <person name="Garnas J.R."/>
            <person name="Kasson L.R."/>
            <person name="Stajich J.E."/>
        </authorList>
    </citation>
    <scope>NUCLEOTIDE SEQUENCE [LARGE SCALE GENOMIC DNA]</scope>
    <source>
        <strain evidence="3 4">NRRL 64653</strain>
    </source>
</reference>
<evidence type="ECO:0000256" key="1">
    <source>
        <dbReference type="ARBA" id="ARBA00023242"/>
    </source>
</evidence>